<dbReference type="EMBL" id="CDSF01000100">
    <property type="protein sequence ID" value="CEP00309.1"/>
    <property type="molecule type" value="Genomic_DNA"/>
</dbReference>
<dbReference type="PROSITE" id="PS00061">
    <property type="entry name" value="ADH_SHORT"/>
    <property type="match status" value="1"/>
</dbReference>
<sequence length="271" mass="28782">MVGATDWEAAIWEFGVVVAVVVWLMSSSGLHDRRVLVTGASRGLGRAICERLVAEGAIVVATASSEGGLHDLARHLPGITTIVADLSNTDDVDKLGRLANAALPLYGLVNCAGIAITSPFLETDIDDFDRTFRINVRAVMKLSQSVAKRMATDGGGSIVNISSICGSHPLRDHASYCTSKAALEHLSRCMALELGKHGIRVNCIAPTITMTDMGRRAWSDPVKAKPMMERTPLGRFAEPEDTASAVVYLLSPQSGMVHGQTIAIDGGFLIA</sequence>
<dbReference type="GO" id="GO:0050038">
    <property type="term" value="F:L-xylulose reductase (NADPH) activity"/>
    <property type="evidence" value="ECO:0007669"/>
    <property type="project" value="TreeGrafter"/>
</dbReference>
<dbReference type="InterPro" id="IPR051737">
    <property type="entry name" value="L-xylulose/Carbonyl_redctase"/>
</dbReference>
<accession>A0A0G4IYX4</accession>
<dbReference type="Gene3D" id="3.40.50.720">
    <property type="entry name" value="NAD(P)-binding Rossmann-like Domain"/>
    <property type="match status" value="1"/>
</dbReference>
<dbReference type="OrthoDB" id="1393670at2759"/>
<evidence type="ECO:0000256" key="3">
    <source>
        <dbReference type="ARBA" id="ARBA00022857"/>
    </source>
</evidence>
<dbReference type="FunFam" id="3.40.50.720:FF:000084">
    <property type="entry name" value="Short-chain dehydrogenase reductase"/>
    <property type="match status" value="1"/>
</dbReference>
<dbReference type="GO" id="GO:0006006">
    <property type="term" value="P:glucose metabolic process"/>
    <property type="evidence" value="ECO:0007669"/>
    <property type="project" value="TreeGrafter"/>
</dbReference>
<dbReference type="InterPro" id="IPR020904">
    <property type="entry name" value="Sc_DH/Rdtase_CS"/>
</dbReference>
<dbReference type="SMART" id="SM00822">
    <property type="entry name" value="PKS_KR"/>
    <property type="match status" value="1"/>
</dbReference>
<dbReference type="Proteomes" id="UP000039324">
    <property type="component" value="Unassembled WGS sequence"/>
</dbReference>
<dbReference type="PRINTS" id="PR00081">
    <property type="entry name" value="GDHRDH"/>
</dbReference>
<dbReference type="GO" id="GO:0005997">
    <property type="term" value="P:xylulose metabolic process"/>
    <property type="evidence" value="ECO:0007669"/>
    <property type="project" value="TreeGrafter"/>
</dbReference>
<name>A0A0G4IYX4_PLABS</name>
<reference evidence="5 6" key="1">
    <citation type="submission" date="2015-02" db="EMBL/GenBank/DDBJ databases">
        <authorList>
            <person name="Chooi Y.-H."/>
        </authorList>
    </citation>
    <scope>NUCLEOTIDE SEQUENCE [LARGE SCALE GENOMIC DNA]</scope>
    <source>
        <strain evidence="5">E3</strain>
    </source>
</reference>
<dbReference type="InterPro" id="IPR002347">
    <property type="entry name" value="SDR_fam"/>
</dbReference>
<dbReference type="OMA" id="EYACTWS"/>
<dbReference type="SUPFAM" id="SSF51735">
    <property type="entry name" value="NAD(P)-binding Rossmann-fold domains"/>
    <property type="match status" value="1"/>
</dbReference>
<dbReference type="InterPro" id="IPR057326">
    <property type="entry name" value="KR_dom"/>
</dbReference>
<dbReference type="GO" id="GO:0004090">
    <property type="term" value="F:carbonyl reductase (NADPH) activity"/>
    <property type="evidence" value="ECO:0007669"/>
    <property type="project" value="TreeGrafter"/>
</dbReference>
<evidence type="ECO:0000313" key="5">
    <source>
        <dbReference type="EMBL" id="CEP00309.1"/>
    </source>
</evidence>
<evidence type="ECO:0000313" key="6">
    <source>
        <dbReference type="Proteomes" id="UP000039324"/>
    </source>
</evidence>
<organism evidence="5 6">
    <name type="scientific">Plasmodiophora brassicae</name>
    <name type="common">Clubroot disease agent</name>
    <dbReference type="NCBI Taxonomy" id="37360"/>
    <lineage>
        <taxon>Eukaryota</taxon>
        <taxon>Sar</taxon>
        <taxon>Rhizaria</taxon>
        <taxon>Endomyxa</taxon>
        <taxon>Phytomyxea</taxon>
        <taxon>Plasmodiophorida</taxon>
        <taxon>Plasmodiophoridae</taxon>
        <taxon>Plasmodiophora</taxon>
    </lineage>
</organism>
<keyword evidence="3" id="KW-0521">NADP</keyword>
<dbReference type="AlphaFoldDB" id="A0A0G4IYX4"/>
<dbReference type="Pfam" id="PF13561">
    <property type="entry name" value="adh_short_C2"/>
    <property type="match status" value="1"/>
</dbReference>
<proteinExistence type="inferred from homology"/>
<evidence type="ECO:0000256" key="1">
    <source>
        <dbReference type="ARBA" id="ARBA00006484"/>
    </source>
</evidence>
<dbReference type="PANTHER" id="PTHR44252">
    <property type="entry name" value="D-ERYTHRULOSE REDUCTASE"/>
    <property type="match status" value="1"/>
</dbReference>
<comment type="subunit">
    <text evidence="2">Homotetramer.</text>
</comment>
<keyword evidence="6" id="KW-1185">Reference proteome</keyword>
<gene>
    <name evidence="5" type="ORF">PBRA_008044</name>
</gene>
<evidence type="ECO:0000259" key="4">
    <source>
        <dbReference type="SMART" id="SM00822"/>
    </source>
</evidence>
<dbReference type="PRINTS" id="PR00080">
    <property type="entry name" value="SDRFAMILY"/>
</dbReference>
<evidence type="ECO:0000256" key="2">
    <source>
        <dbReference type="ARBA" id="ARBA00011881"/>
    </source>
</evidence>
<dbReference type="InterPro" id="IPR036291">
    <property type="entry name" value="NAD(P)-bd_dom_sf"/>
</dbReference>
<dbReference type="PANTHER" id="PTHR44252:SF3">
    <property type="entry name" value="D-ERYTHRULOSE REDUCTASE-RELATED"/>
    <property type="match status" value="1"/>
</dbReference>
<comment type="similarity">
    <text evidence="1">Belongs to the short-chain dehydrogenases/reductases (SDR) family.</text>
</comment>
<dbReference type="STRING" id="37360.A0A0G4IYX4"/>
<feature type="domain" description="Ketoreductase" evidence="4">
    <location>
        <begin position="33"/>
        <end position="207"/>
    </location>
</feature>
<protein>
    <recommendedName>
        <fullName evidence="4">Ketoreductase domain-containing protein</fullName>
    </recommendedName>
</protein>